<sequence length="361" mass="39531">MRFQSLLWGGLLSLSVVLAAPTAKQEPPTPAKRAVPTSTFSNNVIFSPPSNDGWTDPRVLYARSIQLSDGSLLATWENYSPEPPLVYFPIYRSTDGGVKWTQIGKVQDTVNNWGLRYQPDLYELPRAIGKYPKGTILCTGNSIPTDLSKTKIDVYASIDGGKTWKVYQDKLVCYYADQRDPKHGQKLSHQTTTDLVSWSSLVNDVADSNYNARPGMPGITLLPNGQYIFVYETCGTQGCRIFYRLTSDPLNILAAKEYALVSNKGTRPVSSPTVVWSSVGGANGSIIVSAGSQSQIFVNKNLGAENSWIEFATPQPNAYTRGLMVFKENDNFLAIIGGGWLPPSSTNQVSLSVLDLKKTGL</sequence>
<keyword evidence="1" id="KW-0732">Signal</keyword>
<dbReference type="Gene3D" id="2.120.10.10">
    <property type="match status" value="2"/>
</dbReference>
<accession>A0A8H4TI45</accession>
<evidence type="ECO:0000313" key="3">
    <source>
        <dbReference type="Proteomes" id="UP000604273"/>
    </source>
</evidence>
<dbReference type="SUPFAM" id="SSF110296">
    <property type="entry name" value="Oligoxyloglucan reducing end-specific cellobiohydrolase"/>
    <property type="match status" value="1"/>
</dbReference>
<protein>
    <recommendedName>
        <fullName evidence="4">BNR/Asp-box repeat domain protein</fullName>
    </recommendedName>
</protein>
<keyword evidence="3" id="KW-1185">Reference proteome</keyword>
<feature type="chain" id="PRO_5034550425" description="BNR/Asp-box repeat domain protein" evidence="1">
    <location>
        <begin position="20"/>
        <end position="361"/>
    </location>
</feature>
<organism evidence="2 3">
    <name type="scientific">Fusarium gaditjirri</name>
    <dbReference type="NCBI Taxonomy" id="282569"/>
    <lineage>
        <taxon>Eukaryota</taxon>
        <taxon>Fungi</taxon>
        <taxon>Dikarya</taxon>
        <taxon>Ascomycota</taxon>
        <taxon>Pezizomycotina</taxon>
        <taxon>Sordariomycetes</taxon>
        <taxon>Hypocreomycetidae</taxon>
        <taxon>Hypocreales</taxon>
        <taxon>Nectriaceae</taxon>
        <taxon>Fusarium</taxon>
        <taxon>Fusarium nisikadoi species complex</taxon>
    </lineage>
</organism>
<dbReference type="AlphaFoldDB" id="A0A8H4TI45"/>
<dbReference type="Proteomes" id="UP000604273">
    <property type="component" value="Unassembled WGS sequence"/>
</dbReference>
<evidence type="ECO:0008006" key="4">
    <source>
        <dbReference type="Google" id="ProtNLM"/>
    </source>
</evidence>
<dbReference type="EMBL" id="JABFAI010000053">
    <property type="protein sequence ID" value="KAF4958326.1"/>
    <property type="molecule type" value="Genomic_DNA"/>
</dbReference>
<dbReference type="OrthoDB" id="2130735at2759"/>
<reference evidence="2" key="2">
    <citation type="submission" date="2020-05" db="EMBL/GenBank/DDBJ databases">
        <authorList>
            <person name="Kim H.-S."/>
            <person name="Proctor R.H."/>
            <person name="Brown D.W."/>
        </authorList>
    </citation>
    <scope>NUCLEOTIDE SEQUENCE</scope>
    <source>
        <strain evidence="2">NRRL 45417</strain>
    </source>
</reference>
<name>A0A8H4TI45_9HYPO</name>
<comment type="caution">
    <text evidence="2">The sequence shown here is derived from an EMBL/GenBank/DDBJ whole genome shotgun (WGS) entry which is preliminary data.</text>
</comment>
<dbReference type="CDD" id="cd15482">
    <property type="entry name" value="Sialidase_non-viral"/>
    <property type="match status" value="1"/>
</dbReference>
<gene>
    <name evidence="2" type="ORF">FGADI_2492</name>
</gene>
<reference evidence="2" key="1">
    <citation type="journal article" date="2020" name="BMC Genomics">
        <title>Correction to: Identification and distribution of gene clusters required for synthesis of sphingolipid metabolism inhibitors in diverse species of the filamentous fungus Fusarium.</title>
        <authorList>
            <person name="Kim H.S."/>
            <person name="Lohmar J.M."/>
            <person name="Busman M."/>
            <person name="Brown D.W."/>
            <person name="Naumann T.A."/>
            <person name="Divon H.H."/>
            <person name="Lysoe E."/>
            <person name="Uhlig S."/>
            <person name="Proctor R.H."/>
        </authorList>
    </citation>
    <scope>NUCLEOTIDE SEQUENCE</scope>
    <source>
        <strain evidence="2">NRRL 45417</strain>
    </source>
</reference>
<evidence type="ECO:0000313" key="2">
    <source>
        <dbReference type="EMBL" id="KAF4958326.1"/>
    </source>
</evidence>
<evidence type="ECO:0000256" key="1">
    <source>
        <dbReference type="SAM" id="SignalP"/>
    </source>
</evidence>
<proteinExistence type="predicted"/>
<dbReference type="PANTHER" id="PTHR38792:SF3">
    <property type="entry name" value="BNR_ASP-BOX REPEAT DOMAIN PROTEIN (AFU_ORTHOLOGUE AFUA_7G06430)-RELATED"/>
    <property type="match status" value="1"/>
</dbReference>
<feature type="signal peptide" evidence="1">
    <location>
        <begin position="1"/>
        <end position="19"/>
    </location>
</feature>
<dbReference type="PANTHER" id="PTHR38792">
    <property type="entry name" value="BNR/ASP-BOX REPEAT DOMAIN PROTEIN (AFU_ORTHOLOGUE AFUA_7G06430)-RELATED"/>
    <property type="match status" value="1"/>
</dbReference>